<evidence type="ECO:0000313" key="2">
    <source>
        <dbReference type="Proteomes" id="UP000287361"/>
    </source>
</evidence>
<keyword evidence="2" id="KW-1185">Reference proteome</keyword>
<name>A0A401LAD1_9FIRM</name>
<dbReference type="AlphaFoldDB" id="A0A401LAD1"/>
<sequence>MDDQMVDRMVYTAEDIQKILGLGRSVTYTFLEKTFSEQKPFKVLKVGKMYRVPKKGFDQWLNGE</sequence>
<dbReference type="Proteomes" id="UP000287361">
    <property type="component" value="Unassembled WGS sequence"/>
</dbReference>
<evidence type="ECO:0000313" key="1">
    <source>
        <dbReference type="EMBL" id="GCB28444.1"/>
    </source>
</evidence>
<organism evidence="1 2">
    <name type="scientific">Anaerotignum faecicola</name>
    <dbReference type="NCBI Taxonomy" id="2358141"/>
    <lineage>
        <taxon>Bacteria</taxon>
        <taxon>Bacillati</taxon>
        <taxon>Bacillota</taxon>
        <taxon>Clostridia</taxon>
        <taxon>Lachnospirales</taxon>
        <taxon>Anaerotignaceae</taxon>
        <taxon>Anaerotignum</taxon>
    </lineage>
</organism>
<gene>
    <name evidence="1" type="ORF">KGMB03357_01050</name>
</gene>
<reference evidence="1 2" key="1">
    <citation type="submission" date="2018-10" db="EMBL/GenBank/DDBJ databases">
        <title>Draft Genome Sequence of Anaerotignum sp. KCTC 15736.</title>
        <authorList>
            <person name="Choi S.H."/>
            <person name="Kim J.S."/>
            <person name="Kang S.W."/>
            <person name="Lee J.S."/>
            <person name="Park S.H."/>
        </authorList>
    </citation>
    <scope>NUCLEOTIDE SEQUENCE [LARGE SCALE GENOMIC DNA]</scope>
    <source>
        <strain evidence="1 2">KCTC 15736</strain>
    </source>
</reference>
<comment type="caution">
    <text evidence="1">The sequence shown here is derived from an EMBL/GenBank/DDBJ whole genome shotgun (WGS) entry which is preliminary data.</text>
</comment>
<accession>A0A401LAD1</accession>
<protein>
    <submittedName>
        <fullName evidence="1">Uncharacterized protein</fullName>
    </submittedName>
</protein>
<proteinExistence type="predicted"/>
<dbReference type="EMBL" id="BHVZ01000001">
    <property type="protein sequence ID" value="GCB28444.1"/>
    <property type="molecule type" value="Genomic_DNA"/>
</dbReference>